<dbReference type="PANTHER" id="PTHR33044">
    <property type="entry name" value="BIFUNCTIONAL INHIBITOR/LIPID-TRANSFER PROTEIN/SEED STORAGE 2S ALBUMIN SUPERFAMILY PROTEIN-RELATED"/>
    <property type="match status" value="1"/>
</dbReference>
<evidence type="ECO:0000313" key="13">
    <source>
        <dbReference type="Proteomes" id="UP000712281"/>
    </source>
</evidence>
<feature type="signal peptide" evidence="10">
    <location>
        <begin position="1"/>
        <end position="29"/>
    </location>
</feature>
<reference evidence="12" key="1">
    <citation type="submission" date="2019-12" db="EMBL/GenBank/DDBJ databases">
        <title>Genome sequencing and annotation of Brassica cretica.</title>
        <authorList>
            <person name="Studholme D.J."/>
            <person name="Sarris P.F."/>
        </authorList>
    </citation>
    <scope>NUCLEOTIDE SEQUENCE</scope>
    <source>
        <strain evidence="12">PFS-001/15</strain>
        <tissue evidence="12">Leaf</tissue>
    </source>
</reference>
<evidence type="ECO:0000256" key="3">
    <source>
        <dbReference type="ARBA" id="ARBA00022475"/>
    </source>
</evidence>
<evidence type="ECO:0000256" key="6">
    <source>
        <dbReference type="ARBA" id="ARBA00023136"/>
    </source>
</evidence>
<proteinExistence type="inferred from homology"/>
<dbReference type="InterPro" id="IPR016140">
    <property type="entry name" value="Bifunc_inhib/LTP/seed_store"/>
</dbReference>
<keyword evidence="7" id="KW-1015">Disulfide bond</keyword>
<dbReference type="CDD" id="cd00010">
    <property type="entry name" value="AAI_LTSS"/>
    <property type="match status" value="1"/>
</dbReference>
<keyword evidence="8" id="KW-0325">Glycoprotein</keyword>
<evidence type="ECO:0000256" key="2">
    <source>
        <dbReference type="ARBA" id="ARBA00009748"/>
    </source>
</evidence>
<dbReference type="SMART" id="SM00499">
    <property type="entry name" value="AAI"/>
    <property type="match status" value="1"/>
</dbReference>
<comment type="similarity">
    <text evidence="2">Belongs to the plant LTP family.</text>
</comment>
<keyword evidence="4" id="KW-0336">GPI-anchor</keyword>
<gene>
    <name evidence="12" type="ORF">F2Q68_00045076</name>
</gene>
<comment type="caution">
    <text evidence="12">The sequence shown here is derived from an EMBL/GenBank/DDBJ whole genome shotgun (WGS) entry which is preliminary data.</text>
</comment>
<dbReference type="Gene3D" id="1.10.110.10">
    <property type="entry name" value="Plant lipid-transfer and hydrophobic proteins"/>
    <property type="match status" value="1"/>
</dbReference>
<evidence type="ECO:0000256" key="1">
    <source>
        <dbReference type="ARBA" id="ARBA00004609"/>
    </source>
</evidence>
<evidence type="ECO:0000256" key="7">
    <source>
        <dbReference type="ARBA" id="ARBA00023157"/>
    </source>
</evidence>
<evidence type="ECO:0000256" key="10">
    <source>
        <dbReference type="SAM" id="SignalP"/>
    </source>
</evidence>
<evidence type="ECO:0000256" key="8">
    <source>
        <dbReference type="ARBA" id="ARBA00023180"/>
    </source>
</evidence>
<dbReference type="Pfam" id="PF14368">
    <property type="entry name" value="LTP_2"/>
    <property type="match status" value="1"/>
</dbReference>
<evidence type="ECO:0000256" key="5">
    <source>
        <dbReference type="ARBA" id="ARBA00022729"/>
    </source>
</evidence>
<organism evidence="12 13">
    <name type="scientific">Brassica cretica</name>
    <name type="common">Mustard</name>
    <dbReference type="NCBI Taxonomy" id="69181"/>
    <lineage>
        <taxon>Eukaryota</taxon>
        <taxon>Viridiplantae</taxon>
        <taxon>Streptophyta</taxon>
        <taxon>Embryophyta</taxon>
        <taxon>Tracheophyta</taxon>
        <taxon>Spermatophyta</taxon>
        <taxon>Magnoliopsida</taxon>
        <taxon>eudicotyledons</taxon>
        <taxon>Gunneridae</taxon>
        <taxon>Pentapetalae</taxon>
        <taxon>rosids</taxon>
        <taxon>malvids</taxon>
        <taxon>Brassicales</taxon>
        <taxon>Brassicaceae</taxon>
        <taxon>Brassiceae</taxon>
        <taxon>Brassica</taxon>
    </lineage>
</organism>
<sequence length="272" mass="30413">MIRVMGYNQNRQMHMLFITVAIMFLGVRSDLNQDIKGCQDSMSDLYSCLPFVTSKAKAPDSTCCTTLKEKINKGQTKRCLCTLVKDRDDPGLGFKVDANRAMSLPSTCHVPANISQCPGQKLRTIISSTVSSGNIEDDDLHSHKIIYFLLSHFFLQEELLHLPPDSVAAKIFKQFTEGLQNVEPRAVPTSSSVKGRDEKQFGLVMAGAFSVCISLRYYVMVCYITEKNPRMELLTFSTGLDVVESPGVESKLAVYLEACQTMNLKFRDPEDE</sequence>
<accession>A0A8S9KLK4</accession>
<dbReference type="EMBL" id="QGKW02000276">
    <property type="protein sequence ID" value="KAF2609144.1"/>
    <property type="molecule type" value="Genomic_DNA"/>
</dbReference>
<dbReference type="SUPFAM" id="SSF47699">
    <property type="entry name" value="Bifunctional inhibitor/lipid-transfer protein/seed storage 2S albumin"/>
    <property type="match status" value="1"/>
</dbReference>
<keyword evidence="3" id="KW-1003">Cell membrane</keyword>
<dbReference type="InterPro" id="IPR043325">
    <property type="entry name" value="LTSS"/>
</dbReference>
<dbReference type="InterPro" id="IPR036312">
    <property type="entry name" value="Bifun_inhib/LTP/seed_sf"/>
</dbReference>
<dbReference type="OrthoDB" id="1938537at2759"/>
<protein>
    <recommendedName>
        <fullName evidence="11">Bifunctional inhibitor/plant lipid transfer protein/seed storage helical domain-containing protein</fullName>
    </recommendedName>
</protein>
<feature type="chain" id="PRO_5047079041" description="Bifunctional inhibitor/plant lipid transfer protein/seed storage helical domain-containing protein" evidence="10">
    <location>
        <begin position="30"/>
        <end position="272"/>
    </location>
</feature>
<feature type="domain" description="Bifunctional inhibitor/plant lipid transfer protein/seed storage helical" evidence="11">
    <location>
        <begin position="38"/>
        <end position="117"/>
    </location>
</feature>
<evidence type="ECO:0000256" key="4">
    <source>
        <dbReference type="ARBA" id="ARBA00022622"/>
    </source>
</evidence>
<evidence type="ECO:0000256" key="9">
    <source>
        <dbReference type="ARBA" id="ARBA00023288"/>
    </source>
</evidence>
<keyword evidence="5 10" id="KW-0732">Signal</keyword>
<dbReference type="Proteomes" id="UP000712281">
    <property type="component" value="Unassembled WGS sequence"/>
</dbReference>
<name>A0A8S9KLK4_BRACR</name>
<evidence type="ECO:0000313" key="12">
    <source>
        <dbReference type="EMBL" id="KAF2609144.1"/>
    </source>
</evidence>
<keyword evidence="6" id="KW-0472">Membrane</keyword>
<comment type="subcellular location">
    <subcellularLocation>
        <location evidence="1">Cell membrane</location>
        <topology evidence="1">Lipid-anchor</topology>
        <topology evidence="1">GPI-anchor</topology>
    </subcellularLocation>
</comment>
<keyword evidence="9" id="KW-0449">Lipoprotein</keyword>
<evidence type="ECO:0000259" key="11">
    <source>
        <dbReference type="SMART" id="SM00499"/>
    </source>
</evidence>